<dbReference type="InterPro" id="IPR000792">
    <property type="entry name" value="Tscrpt_reg_LuxR_C"/>
</dbReference>
<dbReference type="PANTHER" id="PTHR43214:SF41">
    <property type="entry name" value="NITRATE_NITRITE RESPONSE REGULATOR PROTEIN NARP"/>
    <property type="match status" value="1"/>
</dbReference>
<dbReference type="SUPFAM" id="SSF46894">
    <property type="entry name" value="C-terminal effector domain of the bipartite response regulators"/>
    <property type="match status" value="1"/>
</dbReference>
<reference evidence="8 9" key="2">
    <citation type="journal article" date="2012" name="Environ. Microbiol.">
        <title>Characterization of the first alginolytic operons in a marine bacterium: from their emergence in marine Flavobacteriia to their independent transfers to marine Proteobacteria and human gut Bacteroides.</title>
        <authorList>
            <person name="Thomas F."/>
            <person name="Barbeyron T."/>
            <person name="Tonon T."/>
            <person name="Genicot S."/>
            <person name="Czjzek M."/>
            <person name="Michel G."/>
        </authorList>
    </citation>
    <scope>NUCLEOTIDE SEQUENCE [LARGE SCALE GENOMIC DNA]</scope>
    <source>
        <strain evidence="9">DSM 12802 / CCUG 47099 / CIP 106680 / NCIMB 13871 / Dsij</strain>
    </source>
</reference>
<dbReference type="CDD" id="cd06170">
    <property type="entry name" value="LuxR_C_like"/>
    <property type="match status" value="1"/>
</dbReference>
<dbReference type="SMART" id="SM00448">
    <property type="entry name" value="REC"/>
    <property type="match status" value="1"/>
</dbReference>
<proteinExistence type="predicted"/>
<dbReference type="InterPro" id="IPR058245">
    <property type="entry name" value="NreC/VraR/RcsB-like_REC"/>
</dbReference>
<dbReference type="STRING" id="63186.ZOBELLIA_1627"/>
<dbReference type="PANTHER" id="PTHR43214">
    <property type="entry name" value="TWO-COMPONENT RESPONSE REGULATOR"/>
    <property type="match status" value="1"/>
</dbReference>
<dbReference type="InterPro" id="IPR039420">
    <property type="entry name" value="WalR-like"/>
</dbReference>
<dbReference type="SUPFAM" id="SSF52172">
    <property type="entry name" value="CheY-like"/>
    <property type="match status" value="1"/>
</dbReference>
<dbReference type="SMART" id="SM00421">
    <property type="entry name" value="HTH_LUXR"/>
    <property type="match status" value="1"/>
</dbReference>
<dbReference type="InterPro" id="IPR016032">
    <property type="entry name" value="Sig_transdc_resp-reg_C-effctor"/>
</dbReference>
<dbReference type="EMBL" id="FP476056">
    <property type="protein sequence ID" value="CAZ95682.1"/>
    <property type="molecule type" value="Genomic_DNA"/>
</dbReference>
<feature type="domain" description="Response regulatory" evidence="7">
    <location>
        <begin position="25"/>
        <end position="141"/>
    </location>
</feature>
<dbReference type="InterPro" id="IPR011006">
    <property type="entry name" value="CheY-like_superfamily"/>
</dbReference>
<dbReference type="PRINTS" id="PR00038">
    <property type="entry name" value="HTHLUXR"/>
</dbReference>
<evidence type="ECO:0000256" key="1">
    <source>
        <dbReference type="ARBA" id="ARBA00022553"/>
    </source>
</evidence>
<dbReference type="InterPro" id="IPR001789">
    <property type="entry name" value="Sig_transdc_resp-reg_receiver"/>
</dbReference>
<dbReference type="GO" id="GO:0003677">
    <property type="term" value="F:DNA binding"/>
    <property type="evidence" value="ECO:0007669"/>
    <property type="project" value="UniProtKB-KW"/>
</dbReference>
<name>G0L4F8_ZOBGA</name>
<evidence type="ECO:0000313" key="8">
    <source>
        <dbReference type="EMBL" id="CAZ95682.1"/>
    </source>
</evidence>
<evidence type="ECO:0000256" key="2">
    <source>
        <dbReference type="ARBA" id="ARBA00023015"/>
    </source>
</evidence>
<evidence type="ECO:0000259" key="7">
    <source>
        <dbReference type="PROSITE" id="PS50110"/>
    </source>
</evidence>
<dbReference type="Proteomes" id="UP000008898">
    <property type="component" value="Chromosome"/>
</dbReference>
<dbReference type="CDD" id="cd17535">
    <property type="entry name" value="REC_NarL-like"/>
    <property type="match status" value="1"/>
</dbReference>
<evidence type="ECO:0000313" key="9">
    <source>
        <dbReference type="Proteomes" id="UP000008898"/>
    </source>
</evidence>
<keyword evidence="9" id="KW-1185">Reference proteome</keyword>
<dbReference type="Pfam" id="PF00072">
    <property type="entry name" value="Response_reg"/>
    <property type="match status" value="1"/>
</dbReference>
<organism evidence="8 9">
    <name type="scientific">Zobellia galactanivorans (strain DSM 12802 / CCUG 47099 / CIP 106680 / NCIMB 13871 / Dsij)</name>
    <dbReference type="NCBI Taxonomy" id="63186"/>
    <lineage>
        <taxon>Bacteria</taxon>
        <taxon>Pseudomonadati</taxon>
        <taxon>Bacteroidota</taxon>
        <taxon>Flavobacteriia</taxon>
        <taxon>Flavobacteriales</taxon>
        <taxon>Flavobacteriaceae</taxon>
        <taxon>Zobellia</taxon>
    </lineage>
</organism>
<dbReference type="AlphaFoldDB" id="G0L4F8"/>
<dbReference type="Gene3D" id="3.40.50.2300">
    <property type="match status" value="1"/>
</dbReference>
<dbReference type="PROSITE" id="PS50110">
    <property type="entry name" value="RESPONSE_REGULATORY"/>
    <property type="match status" value="1"/>
</dbReference>
<evidence type="ECO:0000256" key="5">
    <source>
        <dbReference type="PROSITE-ProRule" id="PRU00169"/>
    </source>
</evidence>
<dbReference type="GO" id="GO:0006355">
    <property type="term" value="P:regulation of DNA-templated transcription"/>
    <property type="evidence" value="ECO:0007669"/>
    <property type="project" value="InterPro"/>
</dbReference>
<feature type="domain" description="HTH luxR-type" evidence="6">
    <location>
        <begin position="175"/>
        <end position="240"/>
    </location>
</feature>
<gene>
    <name evidence="8" type="ordered locus">zobellia_1627</name>
</gene>
<accession>G0L4F8</accession>
<protein>
    <submittedName>
        <fullName evidence="8">Two-component system-Response regulator</fullName>
    </submittedName>
</protein>
<feature type="modified residue" description="4-aspartylphosphate" evidence="5">
    <location>
        <position position="76"/>
    </location>
</feature>
<keyword evidence="3" id="KW-0238">DNA-binding</keyword>
<evidence type="ECO:0000256" key="4">
    <source>
        <dbReference type="ARBA" id="ARBA00023163"/>
    </source>
</evidence>
<evidence type="ECO:0000256" key="3">
    <source>
        <dbReference type="ARBA" id="ARBA00023125"/>
    </source>
</evidence>
<dbReference type="HOGENOM" id="CLU_000445_90_1_10"/>
<keyword evidence="4" id="KW-0804">Transcription</keyword>
<dbReference type="Pfam" id="PF00196">
    <property type="entry name" value="GerE"/>
    <property type="match status" value="1"/>
</dbReference>
<keyword evidence="2" id="KW-0805">Transcription regulation</keyword>
<sequence length="242" mass="27091">MCIALYKKPIIFVRIITHILDQTTSIILADDHSLVRDGIRALLESESDLKVISEASDGIEAIEMVNKKKPDLLIIDIRMPRMTGIEAVEKLSAQNSPVKCIILSMHDSEEYILQSVKAGARGYLLKDTGKTEFIKAIHTVREGGKYYSGDISNVLVNSLLSSTAPAVERPKKATPTSNPFDLTNKELQVLELVLSGLTNKQISEKLKNSKRTVETHRFNLMRKMEVKNLIDLSKKAQQYNLV</sequence>
<dbReference type="PROSITE" id="PS50043">
    <property type="entry name" value="HTH_LUXR_2"/>
    <property type="match status" value="1"/>
</dbReference>
<evidence type="ECO:0000259" key="6">
    <source>
        <dbReference type="PROSITE" id="PS50043"/>
    </source>
</evidence>
<dbReference type="KEGG" id="zga:ZOBELLIA_1627"/>
<dbReference type="GO" id="GO:0000160">
    <property type="term" value="P:phosphorelay signal transduction system"/>
    <property type="evidence" value="ECO:0007669"/>
    <property type="project" value="InterPro"/>
</dbReference>
<reference evidence="9" key="1">
    <citation type="submission" date="2009-07" db="EMBL/GenBank/DDBJ databases">
        <title>Complete genome sequence of Zobellia galactanivorans Dsij.</title>
        <authorList>
            <consortium name="Genoscope - CEA"/>
        </authorList>
    </citation>
    <scope>NUCLEOTIDE SEQUENCE [LARGE SCALE GENOMIC DNA]</scope>
    <source>
        <strain evidence="9">DSM 12802 / CCUG 47099 / CIP 106680 / NCIMB 13871 / Dsij</strain>
    </source>
</reference>
<keyword evidence="1 5" id="KW-0597">Phosphoprotein</keyword>